<proteinExistence type="predicted"/>
<accession>A0A2K3JQE2</accession>
<dbReference type="Proteomes" id="UP000236291">
    <property type="component" value="Unassembled WGS sequence"/>
</dbReference>
<gene>
    <name evidence="1" type="ORF">L195_g049777</name>
</gene>
<evidence type="ECO:0000313" key="1">
    <source>
        <dbReference type="EMBL" id="PNX56236.1"/>
    </source>
</evidence>
<reference evidence="1 2" key="1">
    <citation type="journal article" date="2014" name="Am. J. Bot.">
        <title>Genome assembly and annotation for red clover (Trifolium pratense; Fabaceae).</title>
        <authorList>
            <person name="Istvanek J."/>
            <person name="Jaros M."/>
            <person name="Krenek A."/>
            <person name="Repkova J."/>
        </authorList>
    </citation>
    <scope>NUCLEOTIDE SEQUENCE [LARGE SCALE GENOMIC DNA]</scope>
    <source>
        <strain evidence="2">cv. Tatra</strain>
        <tissue evidence="1">Young leaves</tissue>
    </source>
</reference>
<evidence type="ECO:0000313" key="2">
    <source>
        <dbReference type="Proteomes" id="UP000236291"/>
    </source>
</evidence>
<sequence>MSSSSKLCFGRHSHLEGFVQHGLLYLQLDNNPTLLCLYDRCCYEYGDIVIVVFSLGVVLSAHFQAMRNAYNKVNGPAGGIGGGSGGLEVV</sequence>
<organism evidence="1 2">
    <name type="scientific">Trifolium pratense</name>
    <name type="common">Red clover</name>
    <dbReference type="NCBI Taxonomy" id="57577"/>
    <lineage>
        <taxon>Eukaryota</taxon>
        <taxon>Viridiplantae</taxon>
        <taxon>Streptophyta</taxon>
        <taxon>Embryophyta</taxon>
        <taxon>Tracheophyta</taxon>
        <taxon>Spermatophyta</taxon>
        <taxon>Magnoliopsida</taxon>
        <taxon>eudicotyledons</taxon>
        <taxon>Gunneridae</taxon>
        <taxon>Pentapetalae</taxon>
        <taxon>rosids</taxon>
        <taxon>fabids</taxon>
        <taxon>Fabales</taxon>
        <taxon>Fabaceae</taxon>
        <taxon>Papilionoideae</taxon>
        <taxon>50 kb inversion clade</taxon>
        <taxon>NPAAA clade</taxon>
        <taxon>Hologalegina</taxon>
        <taxon>IRL clade</taxon>
        <taxon>Trifolieae</taxon>
        <taxon>Trifolium</taxon>
    </lineage>
</organism>
<reference evidence="1 2" key="2">
    <citation type="journal article" date="2017" name="Front. Plant Sci.">
        <title>Gene Classification and Mining of Molecular Markers Useful in Red Clover (Trifolium pratense) Breeding.</title>
        <authorList>
            <person name="Istvanek J."/>
            <person name="Dluhosova J."/>
            <person name="Dluhos P."/>
            <person name="Patkova L."/>
            <person name="Nedelnik J."/>
            <person name="Repkova J."/>
        </authorList>
    </citation>
    <scope>NUCLEOTIDE SEQUENCE [LARGE SCALE GENOMIC DNA]</scope>
    <source>
        <strain evidence="2">cv. Tatra</strain>
        <tissue evidence="1">Young leaves</tissue>
    </source>
</reference>
<name>A0A2K3JQE2_TRIPR</name>
<dbReference type="AlphaFoldDB" id="A0A2K3JQE2"/>
<protein>
    <submittedName>
        <fullName evidence="1">Uncharacterized protein</fullName>
    </submittedName>
</protein>
<comment type="caution">
    <text evidence="1">The sequence shown here is derived from an EMBL/GenBank/DDBJ whole genome shotgun (WGS) entry which is preliminary data.</text>
</comment>
<dbReference type="EMBL" id="ASHM01074130">
    <property type="protein sequence ID" value="PNX56236.1"/>
    <property type="molecule type" value="Genomic_DNA"/>
</dbReference>